<gene>
    <name evidence="2" type="ORF">GBAR_LOCUS6768</name>
</gene>
<feature type="compositionally biased region" description="Low complexity" evidence="1">
    <location>
        <begin position="1"/>
        <end position="11"/>
    </location>
</feature>
<feature type="compositionally biased region" description="Pro residues" evidence="1">
    <location>
        <begin position="12"/>
        <end position="22"/>
    </location>
</feature>
<proteinExistence type="predicted"/>
<evidence type="ECO:0000256" key="1">
    <source>
        <dbReference type="SAM" id="MobiDB-lite"/>
    </source>
</evidence>
<evidence type="ECO:0000313" key="2">
    <source>
        <dbReference type="EMBL" id="CAI8010265.1"/>
    </source>
</evidence>
<keyword evidence="3" id="KW-1185">Reference proteome</keyword>
<accession>A0AA35RF04</accession>
<dbReference type="Proteomes" id="UP001174909">
    <property type="component" value="Unassembled WGS sequence"/>
</dbReference>
<comment type="caution">
    <text evidence="2">The sequence shown here is derived from an EMBL/GenBank/DDBJ whole genome shotgun (WGS) entry which is preliminary data.</text>
</comment>
<dbReference type="AlphaFoldDB" id="A0AA35RF04"/>
<name>A0AA35RF04_GEOBA</name>
<reference evidence="2" key="1">
    <citation type="submission" date="2023-03" db="EMBL/GenBank/DDBJ databases">
        <authorList>
            <person name="Steffen K."/>
            <person name="Cardenas P."/>
        </authorList>
    </citation>
    <scope>NUCLEOTIDE SEQUENCE</scope>
</reference>
<sequence>MSRSTPHQTPSSHPPHFTPLPPANESWSPHPAFVGQMVTTSSAPSPLSEERKLLRKERSRQIVQRRSDSRKVDRGLKHPGRVENTQCRSTMSNATRNKSITHQAFSTGSESALLSPSRTDGALFSSHAGTVRTSTPAPATSVFSVLSVNRVSNRTSLEHLAQLHSKIITGTALVVDMLF</sequence>
<feature type="region of interest" description="Disordered" evidence="1">
    <location>
        <begin position="1"/>
        <end position="82"/>
    </location>
</feature>
<protein>
    <submittedName>
        <fullName evidence="2">Uncharacterized protein</fullName>
    </submittedName>
</protein>
<dbReference type="EMBL" id="CASHTH010001023">
    <property type="protein sequence ID" value="CAI8010265.1"/>
    <property type="molecule type" value="Genomic_DNA"/>
</dbReference>
<feature type="compositionally biased region" description="Basic and acidic residues" evidence="1">
    <location>
        <begin position="65"/>
        <end position="76"/>
    </location>
</feature>
<organism evidence="2 3">
    <name type="scientific">Geodia barretti</name>
    <name type="common">Barrett's horny sponge</name>
    <dbReference type="NCBI Taxonomy" id="519541"/>
    <lineage>
        <taxon>Eukaryota</taxon>
        <taxon>Metazoa</taxon>
        <taxon>Porifera</taxon>
        <taxon>Demospongiae</taxon>
        <taxon>Heteroscleromorpha</taxon>
        <taxon>Tetractinellida</taxon>
        <taxon>Astrophorina</taxon>
        <taxon>Geodiidae</taxon>
        <taxon>Geodia</taxon>
    </lineage>
</organism>
<evidence type="ECO:0000313" key="3">
    <source>
        <dbReference type="Proteomes" id="UP001174909"/>
    </source>
</evidence>